<dbReference type="InterPro" id="IPR031155">
    <property type="entry name" value="DUR"/>
</dbReference>
<feature type="compositionally biased region" description="Basic and acidic residues" evidence="6">
    <location>
        <begin position="1060"/>
        <end position="1074"/>
    </location>
</feature>
<feature type="region of interest" description="Disordered" evidence="6">
    <location>
        <begin position="488"/>
        <end position="516"/>
    </location>
</feature>
<protein>
    <recommendedName>
        <fullName evidence="10">Urea active transporter 1</fullName>
    </recommendedName>
</protein>
<feature type="transmembrane region" description="Helical" evidence="7">
    <location>
        <begin position="111"/>
        <end position="135"/>
    </location>
</feature>
<evidence type="ECO:0000256" key="4">
    <source>
        <dbReference type="ARBA" id="ARBA00022989"/>
    </source>
</evidence>
<dbReference type="InterPro" id="IPR038377">
    <property type="entry name" value="Na/Glc_symporter_sf"/>
</dbReference>
<feature type="transmembrane region" description="Helical" evidence="7">
    <location>
        <begin position="351"/>
        <end position="373"/>
    </location>
</feature>
<reference evidence="8" key="1">
    <citation type="submission" date="2021-04" db="EMBL/GenBank/DDBJ databases">
        <title>Draft genome of Fusarium avenaceum strain F156N33, isolated from an atmospheric sample in Virginia.</title>
        <authorList>
            <person name="Yang S."/>
            <person name="Vinatzer B.A."/>
            <person name="Coleman J."/>
        </authorList>
    </citation>
    <scope>NUCLEOTIDE SEQUENCE</scope>
    <source>
        <strain evidence="8">F156N33</strain>
    </source>
</reference>
<comment type="caution">
    <text evidence="8">The sequence shown here is derived from an EMBL/GenBank/DDBJ whole genome shotgun (WGS) entry which is preliminary data.</text>
</comment>
<feature type="transmembrane region" description="Helical" evidence="7">
    <location>
        <begin position="205"/>
        <end position="223"/>
    </location>
</feature>
<feature type="transmembrane region" description="Helical" evidence="7">
    <location>
        <begin position="528"/>
        <end position="550"/>
    </location>
</feature>
<dbReference type="PANTHER" id="PTHR46154:SF1">
    <property type="entry name" value="ACTIVE TRANSPORTER, PUTATIVE (AFU_ORTHOLOGUE AFUA_1G17570)-RELATED"/>
    <property type="match status" value="1"/>
</dbReference>
<feature type="transmembrane region" description="Helical" evidence="7">
    <location>
        <begin position="610"/>
        <end position="632"/>
    </location>
</feature>
<keyword evidence="5 7" id="KW-0472">Membrane</keyword>
<feature type="transmembrane region" description="Helical" evidence="7">
    <location>
        <begin position="407"/>
        <end position="427"/>
    </location>
</feature>
<dbReference type="EMBL" id="JAGPUO010000002">
    <property type="protein sequence ID" value="KAG5665064.1"/>
    <property type="molecule type" value="Genomic_DNA"/>
</dbReference>
<dbReference type="Pfam" id="PF00474">
    <property type="entry name" value="SSF"/>
    <property type="match status" value="1"/>
</dbReference>
<accession>A0A9P7HAF9</accession>
<evidence type="ECO:0000256" key="1">
    <source>
        <dbReference type="ARBA" id="ARBA00004141"/>
    </source>
</evidence>
<feature type="transmembrane region" description="Helical" evidence="7">
    <location>
        <begin position="147"/>
        <end position="166"/>
    </location>
</feature>
<keyword evidence="4 7" id="KW-1133">Transmembrane helix</keyword>
<feature type="region of interest" description="Disordered" evidence="6">
    <location>
        <begin position="1037"/>
        <end position="1074"/>
    </location>
</feature>
<name>A0A9P7HAF9_9HYPO</name>
<evidence type="ECO:0000313" key="8">
    <source>
        <dbReference type="EMBL" id="KAG5665064.1"/>
    </source>
</evidence>
<dbReference type="InterPro" id="IPR001734">
    <property type="entry name" value="Na/solute_symporter"/>
</dbReference>
<evidence type="ECO:0000256" key="6">
    <source>
        <dbReference type="SAM" id="MobiDB-lite"/>
    </source>
</evidence>
<evidence type="ECO:0000256" key="5">
    <source>
        <dbReference type="ARBA" id="ARBA00023136"/>
    </source>
</evidence>
<feature type="transmembrane region" description="Helical" evidence="7">
    <location>
        <begin position="570"/>
        <end position="590"/>
    </location>
</feature>
<dbReference type="GO" id="GO:0015204">
    <property type="term" value="F:urea transmembrane transporter activity"/>
    <property type="evidence" value="ECO:0007669"/>
    <property type="project" value="InterPro"/>
</dbReference>
<feature type="transmembrane region" description="Helical" evidence="7">
    <location>
        <begin position="379"/>
        <end position="400"/>
    </location>
</feature>
<keyword evidence="3 7" id="KW-0812">Transmembrane</keyword>
<evidence type="ECO:0000313" key="9">
    <source>
        <dbReference type="Proteomes" id="UP000782241"/>
    </source>
</evidence>
<comment type="similarity">
    <text evidence="2">Belongs to the sodium:solute symporter (SSF) (TC 2.A.21) family.</text>
</comment>
<comment type="subcellular location">
    <subcellularLocation>
        <location evidence="1">Membrane</location>
        <topology evidence="1">Multi-pass membrane protein</topology>
    </subcellularLocation>
</comment>
<evidence type="ECO:0000256" key="3">
    <source>
        <dbReference type="ARBA" id="ARBA00022692"/>
    </source>
</evidence>
<feature type="compositionally biased region" description="Low complexity" evidence="6">
    <location>
        <begin position="504"/>
        <end position="516"/>
    </location>
</feature>
<dbReference type="PROSITE" id="PS50283">
    <property type="entry name" value="NA_SOLUT_SYMP_3"/>
    <property type="match status" value="1"/>
</dbReference>
<organism evidence="8 9">
    <name type="scientific">Fusarium avenaceum</name>
    <dbReference type="NCBI Taxonomy" id="40199"/>
    <lineage>
        <taxon>Eukaryota</taxon>
        <taxon>Fungi</taxon>
        <taxon>Dikarya</taxon>
        <taxon>Ascomycota</taxon>
        <taxon>Pezizomycotina</taxon>
        <taxon>Sordariomycetes</taxon>
        <taxon>Hypocreomycetidae</taxon>
        <taxon>Hypocreales</taxon>
        <taxon>Nectriaceae</taxon>
        <taxon>Fusarium</taxon>
        <taxon>Fusarium tricinctum species complex</taxon>
    </lineage>
</organism>
<feature type="compositionally biased region" description="Polar residues" evidence="6">
    <location>
        <begin position="489"/>
        <end position="501"/>
    </location>
</feature>
<feature type="transmembrane region" description="Helical" evidence="7">
    <location>
        <begin position="42"/>
        <end position="62"/>
    </location>
</feature>
<feature type="transmembrane region" description="Helical" evidence="7">
    <location>
        <begin position="83"/>
        <end position="105"/>
    </location>
</feature>
<feature type="transmembrane region" description="Helical" evidence="7">
    <location>
        <begin position="319"/>
        <end position="339"/>
    </location>
</feature>
<dbReference type="PROSITE" id="PS51257">
    <property type="entry name" value="PROKAR_LIPOPROTEIN"/>
    <property type="match status" value="1"/>
</dbReference>
<feature type="transmembrane region" description="Helical" evidence="7">
    <location>
        <begin position="12"/>
        <end position="36"/>
    </location>
</feature>
<keyword evidence="9" id="KW-1185">Reference proteome</keyword>
<dbReference type="Proteomes" id="UP000782241">
    <property type="component" value="Unassembled WGS sequence"/>
</dbReference>
<dbReference type="GO" id="GO:0005886">
    <property type="term" value="C:plasma membrane"/>
    <property type="evidence" value="ECO:0007669"/>
    <property type="project" value="TreeGrafter"/>
</dbReference>
<dbReference type="AlphaFoldDB" id="A0A9P7HAF9"/>
<dbReference type="Gene3D" id="1.20.1730.10">
    <property type="entry name" value="Sodium/glucose cotransporter"/>
    <property type="match status" value="1"/>
</dbReference>
<dbReference type="CDD" id="cd11476">
    <property type="entry name" value="SLC5sbd_DUR3"/>
    <property type="match status" value="1"/>
</dbReference>
<proteinExistence type="inferred from homology"/>
<evidence type="ECO:0000256" key="2">
    <source>
        <dbReference type="ARBA" id="ARBA00006434"/>
    </source>
</evidence>
<sequence length="1074" mass="117435">MVANRRVRTGLVASAVVSSWLWSTALLSCVLVTYNYGISGAFWYGAGCSTVIVFFGYLGTVCKGRVPEAHTILEVIRIRYGTVAHLSFTFLAIVNNLLNTINMILGASAAITFLTGMHIMASTFLLPLGVVLYTLVGGIKATFLTDYIHTFTILILSCWLTAKVIISESVGSIGGLYDLVVAAQESHTVEGNYEGSLLTMTSQQGIYFAIILLISNLGAVIMDTGYFLKAFAASPSAVVPGYVIGGISYFSIPWSLGTIVGMASLGLEALPIFPTYPRPMTSAEVTNGLALPYVAVAVAGKGGAVAVLLMTFMAVTSTLSAQILAVSSILTFDIYRVYFNKESTNEQVIRWGHIGVVFFGAVAAGFTAMFHYIGVDMGWTLYMLGILTCPGVIPLMFTIIWRKQSKLAAVSSAFLGMATGLGVWLGSAYSFSGEVTIASTGGTLPCMYGTVASLFSPLLYSVVVTYIRPDDYNWDDFKEQKLTIESDETTNQADNSQSIDKTTADSTTTESTVTETPSDKTQCRWTKYALWWSVATFLGHWVLWPLPMYAAKYIFSKEFFTAWTVVSLIWLWWTLLAVGFYPIWDVSFTASMEHKSHFSYAVTRPFPFRWFTPVAIIGGIVFLALFTFMNFASSSYELIVQNSLDPNATVSGRGWLHGYPSFLTTKVQPKCQPASLPVNSPFFTNNTALTYTLTSVWRNGDDGEHIISPTLTYSNNVLQNCSINSVEINFESIDRFGNQIAFREWGAVLRSYITCQIDTPVGGVFFDLTQTYDYVPTGISFDKLHTFLGSGFLSRNQTTQASLWWGESLMSTYWSITTLMLKDPGGEFSNGKDTAELSKGTISFTANKTYSDIQDPNFFKLDYRFVGTTIDGVYCCPDIPGPLTAEKLNKTNERPMIWIEADTLAKAAYSTILVDLGQTKPKSNILTDTKLLADFTSSLTGLKSAVNLFPGPANDSYAVLGKSTGPLGIKPSVILTSYVCQVPRLKPAGNLIVAVIVADLVLLQAVWQLYKIATEAYLLRVRSDMNAPGVVIVEQPVEPETPPIPNSESGVESFPLMRTSRPDENHFQDGRGGP</sequence>
<evidence type="ECO:0008006" key="10">
    <source>
        <dbReference type="Google" id="ProtNLM"/>
    </source>
</evidence>
<feature type="transmembrane region" description="Helical" evidence="7">
    <location>
        <begin position="447"/>
        <end position="467"/>
    </location>
</feature>
<dbReference type="PANTHER" id="PTHR46154">
    <property type="match status" value="1"/>
</dbReference>
<evidence type="ECO:0000256" key="7">
    <source>
        <dbReference type="SAM" id="Phobius"/>
    </source>
</evidence>
<gene>
    <name evidence="8" type="ORF">KAF25_008798</name>
</gene>